<dbReference type="GO" id="GO:0032259">
    <property type="term" value="P:methylation"/>
    <property type="evidence" value="ECO:0007669"/>
    <property type="project" value="UniProtKB-KW"/>
</dbReference>
<dbReference type="PANTHER" id="PTHR43861:SF1">
    <property type="entry name" value="TRANS-ACONITATE 2-METHYLTRANSFERASE"/>
    <property type="match status" value="1"/>
</dbReference>
<reference evidence="1 2" key="1">
    <citation type="submission" date="2024-05" db="EMBL/GenBank/DDBJ databases">
        <title>Genome sequence of Ponticoccus litoralis KCCM 90028.</title>
        <authorList>
            <person name="Kim J.M."/>
            <person name="Lee J.K."/>
            <person name="Choi B.J."/>
            <person name="Bayburt H."/>
            <person name="Baek J.H."/>
            <person name="Jeon C.O."/>
        </authorList>
    </citation>
    <scope>NUCLEOTIDE SEQUENCE [LARGE SCALE GENOMIC DNA]</scope>
    <source>
        <strain evidence="1 2">KCCM 90028</strain>
    </source>
</reference>
<name>A0AAW9SLV4_9RHOB</name>
<gene>
    <name evidence="1" type="ORF">ABFB10_04835</name>
</gene>
<dbReference type="Proteomes" id="UP001428774">
    <property type="component" value="Unassembled WGS sequence"/>
</dbReference>
<protein>
    <submittedName>
        <fullName evidence="1">Class I SAM-dependent methyltransferase</fullName>
        <ecNumber evidence="1">2.1.1.-</ecNumber>
    </submittedName>
</protein>
<dbReference type="SUPFAM" id="SSF53335">
    <property type="entry name" value="S-adenosyl-L-methionine-dependent methyltransferases"/>
    <property type="match status" value="1"/>
</dbReference>
<keyword evidence="1" id="KW-0808">Transferase</keyword>
<dbReference type="CDD" id="cd02440">
    <property type="entry name" value="AdoMet_MTases"/>
    <property type="match status" value="1"/>
</dbReference>
<dbReference type="Pfam" id="PF13489">
    <property type="entry name" value="Methyltransf_23"/>
    <property type="match status" value="1"/>
</dbReference>
<sequence>MSDPLTLGVYNTRGEDYRRMMADYALSDEAGARFLDACPPPGRVLDLGCGPGAYAVHFAEAGHQVDARDAAEAVLGMVPEHDRIAPRLARFDDLTAVADYDGVWAYFSLLHAPRAALPGHLAAIARALKPGGVLFLGMKLGSGGARDALGRHYEYYAVGELEALLREAGLTPVDRWEGEGKGLAGEVQPSVVVRADA</sequence>
<dbReference type="GO" id="GO:0008168">
    <property type="term" value="F:methyltransferase activity"/>
    <property type="evidence" value="ECO:0007669"/>
    <property type="project" value="UniProtKB-KW"/>
</dbReference>
<dbReference type="EMBL" id="JBDNCH010000002">
    <property type="protein sequence ID" value="MEN9060452.1"/>
    <property type="molecule type" value="Genomic_DNA"/>
</dbReference>
<evidence type="ECO:0000313" key="2">
    <source>
        <dbReference type="Proteomes" id="UP001428774"/>
    </source>
</evidence>
<evidence type="ECO:0000313" key="1">
    <source>
        <dbReference type="EMBL" id="MEN9060452.1"/>
    </source>
</evidence>
<dbReference type="EC" id="2.1.1.-" evidence="1"/>
<dbReference type="AlphaFoldDB" id="A0AAW9SLV4"/>
<dbReference type="RefSeq" id="WP_347165632.1">
    <property type="nucleotide sequence ID" value="NZ_JBDNCH010000002.1"/>
</dbReference>
<dbReference type="InterPro" id="IPR029063">
    <property type="entry name" value="SAM-dependent_MTases_sf"/>
</dbReference>
<organism evidence="1 2">
    <name type="scientific">Ponticoccus litoralis</name>
    <dbReference type="NCBI Taxonomy" id="422297"/>
    <lineage>
        <taxon>Bacteria</taxon>
        <taxon>Pseudomonadati</taxon>
        <taxon>Pseudomonadota</taxon>
        <taxon>Alphaproteobacteria</taxon>
        <taxon>Rhodobacterales</taxon>
        <taxon>Roseobacteraceae</taxon>
        <taxon>Ponticoccus</taxon>
    </lineage>
</organism>
<keyword evidence="1" id="KW-0489">Methyltransferase</keyword>
<accession>A0AAW9SLV4</accession>
<comment type="caution">
    <text evidence="1">The sequence shown here is derived from an EMBL/GenBank/DDBJ whole genome shotgun (WGS) entry which is preliminary data.</text>
</comment>
<keyword evidence="2" id="KW-1185">Reference proteome</keyword>
<dbReference type="PANTHER" id="PTHR43861">
    <property type="entry name" value="TRANS-ACONITATE 2-METHYLTRANSFERASE-RELATED"/>
    <property type="match status" value="1"/>
</dbReference>
<proteinExistence type="predicted"/>
<dbReference type="Gene3D" id="3.40.50.150">
    <property type="entry name" value="Vaccinia Virus protein VP39"/>
    <property type="match status" value="1"/>
</dbReference>